<accession>A0ABT0PB12</accession>
<dbReference type="Proteomes" id="UP001203338">
    <property type="component" value="Unassembled WGS sequence"/>
</dbReference>
<name>A0ABT0PB12_9GAMM</name>
<dbReference type="Pfam" id="PF14467">
    <property type="entry name" value="DUF4426"/>
    <property type="match status" value="1"/>
</dbReference>
<dbReference type="Gene3D" id="2.60.40.3340">
    <property type="entry name" value="Domain of unknown function DUF4426"/>
    <property type="match status" value="1"/>
</dbReference>
<sequence>MNKISSYFAPTGFQRLIAFTGVVLLLSLARVSTADQENFGDYELHYIAFNSQFLQPDVAKSYGIERSPRVGLVNISVLENGKPVKADVEIESANLLSQKTMLKPWLVDEGIAMYYLATFEHTNGELLHFTVRVTPENSQISKSVRFSKKFYEKL</sequence>
<comment type="caution">
    <text evidence="2">The sequence shown here is derived from an EMBL/GenBank/DDBJ whole genome shotgun (WGS) entry which is preliminary data.</text>
</comment>
<feature type="domain" description="DUF4426" evidence="1">
    <location>
        <begin position="37"/>
        <end position="152"/>
    </location>
</feature>
<dbReference type="InterPro" id="IPR025218">
    <property type="entry name" value="DUF4426"/>
</dbReference>
<protein>
    <submittedName>
        <fullName evidence="2">DUF4426 domain-containing protein</fullName>
    </submittedName>
</protein>
<dbReference type="EMBL" id="JAMFLX010000001">
    <property type="protein sequence ID" value="MCL6268463.1"/>
    <property type="molecule type" value="Genomic_DNA"/>
</dbReference>
<evidence type="ECO:0000313" key="3">
    <source>
        <dbReference type="Proteomes" id="UP001203338"/>
    </source>
</evidence>
<evidence type="ECO:0000313" key="2">
    <source>
        <dbReference type="EMBL" id="MCL6268463.1"/>
    </source>
</evidence>
<gene>
    <name evidence="2" type="ORF">M3P05_00670</name>
</gene>
<evidence type="ECO:0000259" key="1">
    <source>
        <dbReference type="Pfam" id="PF14467"/>
    </source>
</evidence>
<dbReference type="RefSeq" id="WP_249697299.1">
    <property type="nucleotide sequence ID" value="NZ_JAMFLX010000001.1"/>
</dbReference>
<organism evidence="2 3">
    <name type="scientific">Parendozoicomonas callyspongiae</name>
    <dbReference type="NCBI Taxonomy" id="2942213"/>
    <lineage>
        <taxon>Bacteria</taxon>
        <taxon>Pseudomonadati</taxon>
        <taxon>Pseudomonadota</taxon>
        <taxon>Gammaproteobacteria</taxon>
        <taxon>Oceanospirillales</taxon>
        <taxon>Endozoicomonadaceae</taxon>
        <taxon>Parendozoicomonas</taxon>
    </lineage>
</organism>
<proteinExistence type="predicted"/>
<reference evidence="2 3" key="1">
    <citation type="submission" date="2022-05" db="EMBL/GenBank/DDBJ databases">
        <authorList>
            <person name="Park J.-S."/>
        </authorList>
    </citation>
    <scope>NUCLEOTIDE SEQUENCE [LARGE SCALE GENOMIC DNA]</scope>
    <source>
        <strain evidence="2 3">2012CJ34-2</strain>
    </source>
</reference>
<keyword evidence="3" id="KW-1185">Reference proteome</keyword>